<evidence type="ECO:0008006" key="4">
    <source>
        <dbReference type="Google" id="ProtNLM"/>
    </source>
</evidence>
<evidence type="ECO:0000256" key="1">
    <source>
        <dbReference type="SAM" id="SignalP"/>
    </source>
</evidence>
<proteinExistence type="predicted"/>
<gene>
    <name evidence="2" type="ORF">IPV69_16760</name>
</gene>
<keyword evidence="3" id="KW-1185">Reference proteome</keyword>
<dbReference type="RefSeq" id="WP_206290827.1">
    <property type="nucleotide sequence ID" value="NZ_CP063458.1"/>
</dbReference>
<dbReference type="Proteomes" id="UP000593765">
    <property type="component" value="Chromosome"/>
</dbReference>
<dbReference type="EMBL" id="CP063458">
    <property type="protein sequence ID" value="QOV87912.1"/>
    <property type="molecule type" value="Genomic_DNA"/>
</dbReference>
<accession>A0A7M2WRW9</accession>
<evidence type="ECO:0000313" key="2">
    <source>
        <dbReference type="EMBL" id="QOV87912.1"/>
    </source>
</evidence>
<sequence>MTGTVRVARVAVIGLLLACWATAAGPTSAPITVKKLDGTSVTGEMLSADHDRLILLPTGKKDGVSLDWKDVVSVSNGLNRQHAIPMWKAKFQDRLCGACTGDRTIAHDVCEGKGIDPEKRKECVACKGVGAVGKCTNAKCDKGKVDCPGACLKRSVGTWVMKDGQWMREWRLAKGRIQWKTENHLGELFEVTNEGYVSKGDCPICTRTSKVDCSTCFGKGQLQCKPCRGVGFTGPACTGCKDGRIACADCKGKGLQASN</sequence>
<keyword evidence="1" id="KW-0732">Signal</keyword>
<protein>
    <recommendedName>
        <fullName evidence="4">Molecular chaperone DnaJ</fullName>
    </recommendedName>
</protein>
<dbReference type="KEGG" id="hbs:IPV69_16760"/>
<evidence type="ECO:0000313" key="3">
    <source>
        <dbReference type="Proteomes" id="UP000593765"/>
    </source>
</evidence>
<feature type="signal peptide" evidence="1">
    <location>
        <begin position="1"/>
        <end position="23"/>
    </location>
</feature>
<name>A0A7M2WRW9_9BACT</name>
<organism evidence="2 3">
    <name type="scientific">Humisphaera borealis</name>
    <dbReference type="NCBI Taxonomy" id="2807512"/>
    <lineage>
        <taxon>Bacteria</taxon>
        <taxon>Pseudomonadati</taxon>
        <taxon>Planctomycetota</taxon>
        <taxon>Phycisphaerae</taxon>
        <taxon>Tepidisphaerales</taxon>
        <taxon>Tepidisphaeraceae</taxon>
        <taxon>Humisphaera</taxon>
    </lineage>
</organism>
<feature type="chain" id="PRO_5034166964" description="Molecular chaperone DnaJ" evidence="1">
    <location>
        <begin position="24"/>
        <end position="259"/>
    </location>
</feature>
<dbReference type="AlphaFoldDB" id="A0A7M2WRW9"/>
<reference evidence="2 3" key="1">
    <citation type="submission" date="2020-10" db="EMBL/GenBank/DDBJ databases">
        <title>Wide distribution of Phycisphaera-like planctomycetes from WD2101 soil group in peatlands and genome analysis of the first cultivated representative.</title>
        <authorList>
            <person name="Dedysh S.N."/>
            <person name="Beletsky A.V."/>
            <person name="Ivanova A."/>
            <person name="Kulichevskaya I.S."/>
            <person name="Suzina N.E."/>
            <person name="Philippov D.A."/>
            <person name="Rakitin A.L."/>
            <person name="Mardanov A.V."/>
            <person name="Ravin N.V."/>
        </authorList>
    </citation>
    <scope>NUCLEOTIDE SEQUENCE [LARGE SCALE GENOMIC DNA]</scope>
    <source>
        <strain evidence="2 3">M1803</strain>
    </source>
</reference>